<feature type="region of interest" description="Disordered" evidence="1">
    <location>
        <begin position="145"/>
        <end position="299"/>
    </location>
</feature>
<feature type="region of interest" description="Disordered" evidence="1">
    <location>
        <begin position="14"/>
        <end position="83"/>
    </location>
</feature>
<feature type="region of interest" description="Disordered" evidence="1">
    <location>
        <begin position="476"/>
        <end position="512"/>
    </location>
</feature>
<dbReference type="Ensembl" id="ENSSHAT00000033929.1">
    <property type="protein sequence ID" value="ENSSHAP00000034710.1"/>
    <property type="gene ID" value="ENSSHAG00000021694.1"/>
</dbReference>
<keyword evidence="2" id="KW-0812">Transmembrane</keyword>
<evidence type="ECO:0000256" key="2">
    <source>
        <dbReference type="SAM" id="Phobius"/>
    </source>
</evidence>
<name>A0A7N4V2M1_SARHA</name>
<sequence length="646" mass="65805">MARWREALPRFPLLPVPAPALGARQVAGPGPQPWSRPRADSASGSHSARLQGGVPPSLPPGPASERGAPSLGGNLRGRVRSPCRPGCVRARGEAGSPRAARARGVLRARLWRRDVGRRGWGGAVGCELGRARACARLRGRAPAGGAGPLPLAHPPSRPGGPSGSSPPLPRPLSLGLGPRPPGGWACPSVGEPRPDSAPPASRAGEGAAGRAQDEREGQEQPPAPADAPPEPPARPALPEPPAAGPAGRPGASLCGARLGDPLGHARPALSPVGRGGGRSGSRAGPGPPGDGATRRRRLAPPGLALGPGAMAFTFAAFCYMLTLVLCASLIFFVIWHIIAFDELRTDFKNPIDQGNPARAVSQYMCRAEPCPSVCPSLCGGGVRGAGAGPRAPKGGGRPPTAPAGLRPPAPAPDGRAPPRPPPPQASRPPLSRAAQAPAVAREIRVKCLPSMATVAMAMAAPASLRGDITMETRLQSPWQQRAGLPGRMGEGRSSSRGPGAPPPTDSPSCIPPSPGSLGLTLLSFPQRERLKNIERICCLLRKVSGRSRGSQDPPVCLSGHLPGAPDGDPGPLCRCHSVCVCVTVGESPSVRSCSARAQTLGPGGLAPDDLTPGASPSLWRPLLSSLSSLCPRKGGAGRDAVQCNAN</sequence>
<organism evidence="3 4">
    <name type="scientific">Sarcophilus harrisii</name>
    <name type="common">Tasmanian devil</name>
    <name type="synonym">Sarcophilus laniarius</name>
    <dbReference type="NCBI Taxonomy" id="9305"/>
    <lineage>
        <taxon>Eukaryota</taxon>
        <taxon>Metazoa</taxon>
        <taxon>Chordata</taxon>
        <taxon>Craniata</taxon>
        <taxon>Vertebrata</taxon>
        <taxon>Euteleostomi</taxon>
        <taxon>Mammalia</taxon>
        <taxon>Metatheria</taxon>
        <taxon>Dasyuromorphia</taxon>
        <taxon>Dasyuridae</taxon>
        <taxon>Sarcophilus</taxon>
    </lineage>
</organism>
<dbReference type="PROSITE" id="PS01340">
    <property type="entry name" value="CORNICHON"/>
    <property type="match status" value="1"/>
</dbReference>
<keyword evidence="2" id="KW-0472">Membrane</keyword>
<dbReference type="GO" id="GO:0016192">
    <property type="term" value="P:vesicle-mediated transport"/>
    <property type="evidence" value="ECO:0007669"/>
    <property type="project" value="InterPro"/>
</dbReference>
<dbReference type="GeneTree" id="ENSGT00960000189653"/>
<dbReference type="Proteomes" id="UP000007648">
    <property type="component" value="Unassembled WGS sequence"/>
</dbReference>
<reference evidence="3" key="3">
    <citation type="submission" date="2025-09" db="UniProtKB">
        <authorList>
            <consortium name="Ensembl"/>
        </authorList>
    </citation>
    <scope>IDENTIFICATION</scope>
</reference>
<evidence type="ECO:0000256" key="1">
    <source>
        <dbReference type="SAM" id="MobiDB-lite"/>
    </source>
</evidence>
<feature type="compositionally biased region" description="Gly residues" evidence="1">
    <location>
        <begin position="386"/>
        <end position="397"/>
    </location>
</feature>
<feature type="transmembrane region" description="Helical" evidence="2">
    <location>
        <begin position="303"/>
        <end position="335"/>
    </location>
</feature>
<reference evidence="3 4" key="1">
    <citation type="journal article" date="2011" name="Proc. Natl. Acad. Sci. U.S.A.">
        <title>Genetic diversity and population structure of the endangered marsupial Sarcophilus harrisii (Tasmanian devil).</title>
        <authorList>
            <person name="Miller W."/>
            <person name="Hayes V.M."/>
            <person name="Ratan A."/>
            <person name="Petersen D.C."/>
            <person name="Wittekindt N.E."/>
            <person name="Miller J."/>
            <person name="Walenz B."/>
            <person name="Knight J."/>
            <person name="Qi J."/>
            <person name="Zhao F."/>
            <person name="Wang Q."/>
            <person name="Bedoya-Reina O.C."/>
            <person name="Katiyar N."/>
            <person name="Tomsho L.P."/>
            <person name="Kasson L.M."/>
            <person name="Hardie R.A."/>
            <person name="Woodbridge P."/>
            <person name="Tindall E.A."/>
            <person name="Bertelsen M.F."/>
            <person name="Dixon D."/>
            <person name="Pyecroft S."/>
            <person name="Helgen K.M."/>
            <person name="Lesk A.M."/>
            <person name="Pringle T.H."/>
            <person name="Patterson N."/>
            <person name="Zhang Y."/>
            <person name="Kreiss A."/>
            <person name="Woods G.M."/>
            <person name="Jones M.E."/>
            <person name="Schuster S.C."/>
        </authorList>
    </citation>
    <scope>NUCLEOTIDE SEQUENCE [LARGE SCALE GENOMIC DNA]</scope>
</reference>
<keyword evidence="4" id="KW-1185">Reference proteome</keyword>
<gene>
    <name evidence="3" type="primary">CNIH2</name>
</gene>
<feature type="compositionally biased region" description="Pro residues" evidence="1">
    <location>
        <begin position="499"/>
        <end position="512"/>
    </location>
</feature>
<feature type="region of interest" description="Disordered" evidence="1">
    <location>
        <begin position="386"/>
        <end position="436"/>
    </location>
</feature>
<feature type="compositionally biased region" description="Pro residues" evidence="1">
    <location>
        <begin position="221"/>
        <end position="243"/>
    </location>
</feature>
<evidence type="ECO:0000313" key="3">
    <source>
        <dbReference type="Ensembl" id="ENSSHAP00000034710.1"/>
    </source>
</evidence>
<dbReference type="AlphaFoldDB" id="A0A7N4V2M1"/>
<dbReference type="InParanoid" id="A0A7N4V2M1"/>
<keyword evidence="2" id="KW-1133">Transmembrane helix</keyword>
<evidence type="ECO:0000313" key="4">
    <source>
        <dbReference type="Proteomes" id="UP000007648"/>
    </source>
</evidence>
<feature type="compositionally biased region" description="Low complexity" evidence="1">
    <location>
        <begin position="485"/>
        <end position="498"/>
    </location>
</feature>
<feature type="compositionally biased region" description="Pro residues" evidence="1">
    <location>
        <begin position="399"/>
        <end position="426"/>
    </location>
</feature>
<reference evidence="3" key="2">
    <citation type="submission" date="2025-08" db="UniProtKB">
        <authorList>
            <consortium name="Ensembl"/>
        </authorList>
    </citation>
    <scope>IDENTIFICATION</scope>
</reference>
<feature type="compositionally biased region" description="Low complexity" evidence="1">
    <location>
        <begin position="198"/>
        <end position="210"/>
    </location>
</feature>
<dbReference type="InterPro" id="IPR033466">
    <property type="entry name" value="Cornichon_conserved"/>
</dbReference>
<protein>
    <submittedName>
        <fullName evidence="3">Uncharacterized protein</fullName>
    </submittedName>
</protein>
<feature type="compositionally biased region" description="Pro residues" evidence="1">
    <location>
        <begin position="151"/>
        <end position="170"/>
    </location>
</feature>
<proteinExistence type="predicted"/>
<accession>A0A7N4V2M1</accession>